<dbReference type="AlphaFoldDB" id="A0A346XYQ8"/>
<evidence type="ECO:0000313" key="1">
    <source>
        <dbReference type="EMBL" id="AXV07355.1"/>
    </source>
</evidence>
<dbReference type="Proteomes" id="UP000264006">
    <property type="component" value="Chromosome"/>
</dbReference>
<dbReference type="RefSeq" id="WP_114591858.1">
    <property type="nucleotide sequence ID" value="NZ_CP031165.1"/>
</dbReference>
<keyword evidence="2" id="KW-1185">Reference proteome</keyword>
<protein>
    <submittedName>
        <fullName evidence="1">Uncharacterized protein</fullName>
    </submittedName>
</protein>
<reference evidence="1 2" key="1">
    <citation type="submission" date="2018-09" db="EMBL/GenBank/DDBJ databases">
        <title>Complete genome sequence of Euzebya sp. DY32-46 isolated from seawater of Pacific Ocean.</title>
        <authorList>
            <person name="Xu L."/>
            <person name="Wu Y.-H."/>
            <person name="Xu X.-W."/>
        </authorList>
    </citation>
    <scope>NUCLEOTIDE SEQUENCE [LARGE SCALE GENOMIC DNA]</scope>
    <source>
        <strain evidence="1 2">DY32-46</strain>
    </source>
</reference>
<evidence type="ECO:0000313" key="2">
    <source>
        <dbReference type="Proteomes" id="UP000264006"/>
    </source>
</evidence>
<gene>
    <name evidence="1" type="ORF">DVS28_a2676</name>
</gene>
<name>A0A346XYQ8_9ACTN</name>
<organism evidence="1 2">
    <name type="scientific">Euzebya pacifica</name>
    <dbReference type="NCBI Taxonomy" id="1608957"/>
    <lineage>
        <taxon>Bacteria</taxon>
        <taxon>Bacillati</taxon>
        <taxon>Actinomycetota</taxon>
        <taxon>Nitriliruptoria</taxon>
        <taxon>Euzebyales</taxon>
    </lineage>
</organism>
<dbReference type="OrthoDB" id="3268975at2"/>
<accession>A0A346XYQ8</accession>
<dbReference type="KEGG" id="euz:DVS28_a2676"/>
<proteinExistence type="predicted"/>
<sequence length="224" mass="24721">MVKAVRGLRLHLARAFDELEHRYERTGPRARYTVDVWQPRRPIRPEWWPWWPPVGVTALSGPVALQVGWALGTAWARAARGEPVLLVAPVGMQRWVTDVLLAHAGVPLHLIGAGALRMDQWQRISRRLGALADAPISMMDPHEEPPTRYLPDTVVVAFCMTDEQLVAATALGHNAGVRTVHVGGWADHGSGLRLETRGEDGVGIEGVRRSLGFDWPTLQVVAPD</sequence>
<dbReference type="EMBL" id="CP031165">
    <property type="protein sequence ID" value="AXV07355.1"/>
    <property type="molecule type" value="Genomic_DNA"/>
</dbReference>